<sequence>MIRSAAAPLRLGTLGMAAILLLGGCSGSRDDPNTEPAVNASRSPSTSESPDTAESATPSEAPPRNAAAYKPATTEGPAENVPLPVMPDVAKEQSKEGLETFGEHWFDLVNYGYETGETSPVRAISAPGCERCESFYADVNEGYVNDDWIQGGHLRVISSGTQFIQTPEGRFQLILSIRQDASFNRGPNGKIYHEAAADEESSAFIMEATYVSDHWVVNLVENM</sequence>
<evidence type="ECO:0000313" key="4">
    <source>
        <dbReference type="Proteomes" id="UP000680588"/>
    </source>
</evidence>
<gene>
    <name evidence="3" type="ORF">KG104_12020</name>
</gene>
<evidence type="ECO:0000259" key="2">
    <source>
        <dbReference type="Pfam" id="PF19843"/>
    </source>
</evidence>
<feature type="domain" description="DUF6318" evidence="2">
    <location>
        <begin position="68"/>
        <end position="218"/>
    </location>
</feature>
<dbReference type="Proteomes" id="UP000680588">
    <property type="component" value="Chromosome"/>
</dbReference>
<accession>A0A975PD84</accession>
<keyword evidence="4" id="KW-1185">Reference proteome</keyword>
<dbReference type="EMBL" id="CP076456">
    <property type="protein sequence ID" value="QWQ35223.1"/>
    <property type="molecule type" value="Genomic_DNA"/>
</dbReference>
<reference evidence="3" key="1">
    <citation type="submission" date="2021-06" db="EMBL/GenBank/DDBJ databases">
        <title>Novel species in genus Arthrobacter.</title>
        <authorList>
            <person name="Zhang G."/>
        </authorList>
    </citation>
    <scope>NUCLEOTIDE SEQUENCE</scope>
    <source>
        <strain evidence="3">Zg-ZUI122</strain>
    </source>
</reference>
<evidence type="ECO:0000256" key="1">
    <source>
        <dbReference type="SAM" id="MobiDB-lite"/>
    </source>
</evidence>
<organism evidence="3 4">
    <name type="scientific">Arthrobacter sunyaminii</name>
    <dbReference type="NCBI Taxonomy" id="2816859"/>
    <lineage>
        <taxon>Bacteria</taxon>
        <taxon>Bacillati</taxon>
        <taxon>Actinomycetota</taxon>
        <taxon>Actinomycetes</taxon>
        <taxon>Micrococcales</taxon>
        <taxon>Micrococcaceae</taxon>
        <taxon>Arthrobacter</taxon>
    </lineage>
</organism>
<dbReference type="Pfam" id="PF19843">
    <property type="entry name" value="DUF6318"/>
    <property type="match status" value="1"/>
</dbReference>
<feature type="compositionally biased region" description="Polar residues" evidence="1">
    <location>
        <begin position="40"/>
        <end position="58"/>
    </location>
</feature>
<proteinExistence type="predicted"/>
<evidence type="ECO:0000313" key="3">
    <source>
        <dbReference type="EMBL" id="QWQ35223.1"/>
    </source>
</evidence>
<dbReference type="AlphaFoldDB" id="A0A975PD84"/>
<feature type="region of interest" description="Disordered" evidence="1">
    <location>
        <begin position="30"/>
        <end position="84"/>
    </location>
</feature>
<name>A0A975PD84_9MICC</name>
<dbReference type="PROSITE" id="PS51257">
    <property type="entry name" value="PROKAR_LIPOPROTEIN"/>
    <property type="match status" value="1"/>
</dbReference>
<protein>
    <recommendedName>
        <fullName evidence="2">DUF6318 domain-containing protein</fullName>
    </recommendedName>
</protein>
<dbReference type="InterPro" id="IPR046281">
    <property type="entry name" value="DUF6318"/>
</dbReference>
<dbReference type="KEGG" id="asun:KG104_12020"/>
<dbReference type="RefSeq" id="WP_207347132.1">
    <property type="nucleotide sequence ID" value="NZ_CP076456.1"/>
</dbReference>